<evidence type="ECO:0008006" key="6">
    <source>
        <dbReference type="Google" id="ProtNLM"/>
    </source>
</evidence>
<evidence type="ECO:0000313" key="5">
    <source>
        <dbReference type="Proteomes" id="UP000779507"/>
    </source>
</evidence>
<sequence>MKPSLLSVLAAPFLLLLAACAGTAPRATAAADTLPGGRAATALPADDLRAYRLPVPPAPPAAGPEAGAKAPVPAPAAPRPPAPLPTNQVNAQVEQRLRDQAYTNQAVKYAQGFRLLVYLGLERDQAMAIRRAVIGRYPDETDYLSFKAPVYRLYVGDYLTRLDAARARARLRGLTQRAEVEATQVLINKNP</sequence>
<dbReference type="Proteomes" id="UP000779507">
    <property type="component" value="Unassembled WGS sequence"/>
</dbReference>
<dbReference type="InterPro" id="IPR001252">
    <property type="entry name" value="Malate_DH_AS"/>
</dbReference>
<organism evidence="4 5">
    <name type="scientific">Hymenobacter caeli</name>
    <dbReference type="NCBI Taxonomy" id="2735894"/>
    <lineage>
        <taxon>Bacteria</taxon>
        <taxon>Pseudomonadati</taxon>
        <taxon>Bacteroidota</taxon>
        <taxon>Cytophagia</taxon>
        <taxon>Cytophagales</taxon>
        <taxon>Hymenobacteraceae</taxon>
        <taxon>Hymenobacter</taxon>
    </lineage>
</organism>
<evidence type="ECO:0000256" key="1">
    <source>
        <dbReference type="ARBA" id="ARBA00048313"/>
    </source>
</evidence>
<proteinExistence type="predicted"/>
<protein>
    <recommendedName>
        <fullName evidence="6">SPOR domain-containing protein</fullName>
    </recommendedName>
</protein>
<evidence type="ECO:0000313" key="4">
    <source>
        <dbReference type="EMBL" id="NRT18201.1"/>
    </source>
</evidence>
<comment type="catalytic activity">
    <reaction evidence="1">
        <text>(S)-malate + NAD(+) = oxaloacetate + NADH + H(+)</text>
        <dbReference type="Rhea" id="RHEA:21432"/>
        <dbReference type="ChEBI" id="CHEBI:15378"/>
        <dbReference type="ChEBI" id="CHEBI:15589"/>
        <dbReference type="ChEBI" id="CHEBI:16452"/>
        <dbReference type="ChEBI" id="CHEBI:57540"/>
        <dbReference type="ChEBI" id="CHEBI:57945"/>
        <dbReference type="EC" id="1.1.1.37"/>
    </reaction>
</comment>
<dbReference type="EMBL" id="JABSNP010000003">
    <property type="protein sequence ID" value="NRT18201.1"/>
    <property type="molecule type" value="Genomic_DNA"/>
</dbReference>
<gene>
    <name evidence="4" type="ORF">HNP98_001012</name>
</gene>
<evidence type="ECO:0000256" key="2">
    <source>
        <dbReference type="SAM" id="MobiDB-lite"/>
    </source>
</evidence>
<reference evidence="4 5" key="1">
    <citation type="submission" date="2020-05" db="EMBL/GenBank/DDBJ databases">
        <title>Genomic Encyclopedia of Type Strains, Phase IV (KMG-V): Genome sequencing to study the core and pangenomes of soil and plant-associated prokaryotes.</title>
        <authorList>
            <person name="Whitman W."/>
        </authorList>
    </citation>
    <scope>NUCLEOTIDE SEQUENCE [LARGE SCALE GENOMIC DNA]</scope>
    <source>
        <strain evidence="4 5">9A</strain>
    </source>
</reference>
<dbReference type="PROSITE" id="PS51257">
    <property type="entry name" value="PROKAR_LIPOPROTEIN"/>
    <property type="match status" value="1"/>
</dbReference>
<dbReference type="RefSeq" id="WP_173808941.1">
    <property type="nucleotide sequence ID" value="NZ_JABSNP010000003.1"/>
</dbReference>
<feature type="signal peptide" evidence="3">
    <location>
        <begin position="1"/>
        <end position="29"/>
    </location>
</feature>
<feature type="compositionally biased region" description="Pro residues" evidence="2">
    <location>
        <begin position="72"/>
        <end position="84"/>
    </location>
</feature>
<keyword evidence="3" id="KW-0732">Signal</keyword>
<feature type="region of interest" description="Disordered" evidence="2">
    <location>
        <begin position="54"/>
        <end position="85"/>
    </location>
</feature>
<comment type="caution">
    <text evidence="4">The sequence shown here is derived from an EMBL/GenBank/DDBJ whole genome shotgun (WGS) entry which is preliminary data.</text>
</comment>
<evidence type="ECO:0000256" key="3">
    <source>
        <dbReference type="SAM" id="SignalP"/>
    </source>
</evidence>
<keyword evidence="5" id="KW-1185">Reference proteome</keyword>
<name>A0ABX2FNT2_9BACT</name>
<dbReference type="PROSITE" id="PS00068">
    <property type="entry name" value="MDH"/>
    <property type="match status" value="1"/>
</dbReference>
<accession>A0ABX2FNT2</accession>
<feature type="chain" id="PRO_5045146513" description="SPOR domain-containing protein" evidence="3">
    <location>
        <begin position="30"/>
        <end position="191"/>
    </location>
</feature>